<keyword evidence="3" id="KW-1185">Reference proteome</keyword>
<dbReference type="Pfam" id="PF10320">
    <property type="entry name" value="7TM_GPCR_Srsx"/>
    <property type="match status" value="1"/>
</dbReference>
<evidence type="ECO:0000256" key="1">
    <source>
        <dbReference type="SAM" id="Phobius"/>
    </source>
</evidence>
<keyword evidence="1" id="KW-1133">Transmembrane helix</keyword>
<organism evidence="2 3">
    <name type="scientific">Gnathostoma spinigerum</name>
    <dbReference type="NCBI Taxonomy" id="75299"/>
    <lineage>
        <taxon>Eukaryota</taxon>
        <taxon>Metazoa</taxon>
        <taxon>Ecdysozoa</taxon>
        <taxon>Nematoda</taxon>
        <taxon>Chromadorea</taxon>
        <taxon>Rhabditida</taxon>
        <taxon>Spirurina</taxon>
        <taxon>Gnathostomatomorpha</taxon>
        <taxon>Gnathostomatoidea</taxon>
        <taxon>Gnathostomatidae</taxon>
        <taxon>Gnathostoma</taxon>
    </lineage>
</organism>
<evidence type="ECO:0008006" key="4">
    <source>
        <dbReference type="Google" id="ProtNLM"/>
    </source>
</evidence>
<dbReference type="InterPro" id="IPR019424">
    <property type="entry name" value="7TM_GPCR_Srsx"/>
</dbReference>
<feature type="transmembrane region" description="Helical" evidence="1">
    <location>
        <begin position="53"/>
        <end position="70"/>
    </location>
</feature>
<dbReference type="SUPFAM" id="SSF81321">
    <property type="entry name" value="Family A G protein-coupled receptor-like"/>
    <property type="match status" value="1"/>
</dbReference>
<evidence type="ECO:0000313" key="2">
    <source>
        <dbReference type="EMBL" id="MFH4980054.1"/>
    </source>
</evidence>
<reference evidence="2 3" key="1">
    <citation type="submission" date="2024-08" db="EMBL/GenBank/DDBJ databases">
        <title>Gnathostoma spinigerum genome.</title>
        <authorList>
            <person name="Gonzalez-Bertolin B."/>
            <person name="Monzon S."/>
            <person name="Zaballos A."/>
            <person name="Jimenez P."/>
            <person name="Dekumyoy P."/>
            <person name="Varona S."/>
            <person name="Cuesta I."/>
            <person name="Sumanam S."/>
            <person name="Adisakwattana P."/>
            <person name="Gasser R.B."/>
            <person name="Hernandez-Gonzalez A."/>
            <person name="Young N.D."/>
            <person name="Perteguer M.J."/>
        </authorList>
    </citation>
    <scope>NUCLEOTIDE SEQUENCE [LARGE SCALE GENOMIC DNA]</scope>
    <source>
        <strain evidence="2">AL3</strain>
        <tissue evidence="2">Liver</tissue>
    </source>
</reference>
<dbReference type="PANTHER" id="PTHR23360">
    <property type="entry name" value="G-PROTEIN COUPLED RECEPTORS FAMILY 1 PROFILE DOMAIN-CONTAINING PROTEIN-RELATED"/>
    <property type="match status" value="1"/>
</dbReference>
<proteinExistence type="predicted"/>
<comment type="caution">
    <text evidence="2">The sequence shown here is derived from an EMBL/GenBank/DDBJ whole genome shotgun (WGS) entry which is preliminary data.</text>
</comment>
<dbReference type="Proteomes" id="UP001608902">
    <property type="component" value="Unassembled WGS sequence"/>
</dbReference>
<feature type="transmembrane region" description="Helical" evidence="1">
    <location>
        <begin position="20"/>
        <end position="41"/>
    </location>
</feature>
<dbReference type="EMBL" id="JBGFUD010004990">
    <property type="protein sequence ID" value="MFH4980054.1"/>
    <property type="molecule type" value="Genomic_DNA"/>
</dbReference>
<dbReference type="PANTHER" id="PTHR23360:SF29">
    <property type="entry name" value="G_PROTEIN_RECEP_F1_2 DOMAIN-CONTAINING PROTEIN"/>
    <property type="match status" value="1"/>
</dbReference>
<evidence type="ECO:0000313" key="3">
    <source>
        <dbReference type="Proteomes" id="UP001608902"/>
    </source>
</evidence>
<dbReference type="Gene3D" id="1.20.1070.10">
    <property type="entry name" value="Rhodopsin 7-helix transmembrane proteins"/>
    <property type="match status" value="1"/>
</dbReference>
<feature type="transmembrane region" description="Helical" evidence="1">
    <location>
        <begin position="137"/>
        <end position="156"/>
    </location>
</feature>
<accession>A0ABD6EJA6</accession>
<dbReference type="InterPro" id="IPR047130">
    <property type="entry name" value="7TM_GPCR_Srsx_nematod"/>
</dbReference>
<keyword evidence="1" id="KW-0812">Transmembrane</keyword>
<gene>
    <name evidence="2" type="ORF">AB6A40_006763</name>
</gene>
<name>A0ABD6EJA6_9BILA</name>
<keyword evidence="1" id="KW-0472">Membrane</keyword>
<sequence length="230" mass="26275">MEKMTTMDPCFKEPQEIGKAFSYMMFGFVSVVCNMILIAAITKDKVLRVEFRVIVALAFADFIEAFATLFGGTYRLAIFLTDSINVLVPSLQCMLLPHSWMWRWSDFATSAMLIVLSIDRLISVLYPLVYLRNGTRYGNIMIIVVCLCSSTLHEIANFKREKLVDILNRVKADLYFGTLTLSSLRNEYPTSDLHYEDIYAMYINIGYPIQSILVSAKIDFIFLIFADTGK</sequence>
<protein>
    <recommendedName>
        <fullName evidence="4">G_PROTEIN_RECEP_F1_2 domain-containing protein</fullName>
    </recommendedName>
</protein>
<feature type="transmembrane region" description="Helical" evidence="1">
    <location>
        <begin position="107"/>
        <end position="131"/>
    </location>
</feature>
<dbReference type="AlphaFoldDB" id="A0ABD6EJA6"/>